<dbReference type="SUPFAM" id="SSF52833">
    <property type="entry name" value="Thioredoxin-like"/>
    <property type="match status" value="1"/>
</dbReference>
<dbReference type="Pfam" id="PF13462">
    <property type="entry name" value="Thioredoxin_4"/>
    <property type="match status" value="1"/>
</dbReference>
<dbReference type="InterPro" id="IPR012336">
    <property type="entry name" value="Thioredoxin-like_fold"/>
</dbReference>
<evidence type="ECO:0000313" key="2">
    <source>
        <dbReference type="EMBL" id="ORX57456.1"/>
    </source>
</evidence>
<comment type="caution">
    <text evidence="2">The sequence shown here is derived from an EMBL/GenBank/DDBJ whole genome shotgun (WGS) entry which is preliminary data.</text>
</comment>
<feature type="domain" description="Thioredoxin-like fold" evidence="1">
    <location>
        <begin position="9"/>
        <end position="182"/>
    </location>
</feature>
<dbReference type="PANTHER" id="PTHR33875:SF2">
    <property type="entry name" value="ACR183CP"/>
    <property type="match status" value="1"/>
</dbReference>
<evidence type="ECO:0000259" key="1">
    <source>
        <dbReference type="Pfam" id="PF13462"/>
    </source>
</evidence>
<reference evidence="2 3" key="1">
    <citation type="submission" date="2016-07" db="EMBL/GenBank/DDBJ databases">
        <title>Pervasive Adenine N6-methylation of Active Genes in Fungi.</title>
        <authorList>
            <consortium name="DOE Joint Genome Institute"/>
            <person name="Mondo S.J."/>
            <person name="Dannebaum R.O."/>
            <person name="Kuo R.C."/>
            <person name="Labutti K."/>
            <person name="Haridas S."/>
            <person name="Kuo A."/>
            <person name="Salamov A."/>
            <person name="Ahrendt S.R."/>
            <person name="Lipzen A."/>
            <person name="Sullivan W."/>
            <person name="Andreopoulos W.B."/>
            <person name="Clum A."/>
            <person name="Lindquist E."/>
            <person name="Daum C."/>
            <person name="Ramamoorthy G.K."/>
            <person name="Gryganskyi A."/>
            <person name="Culley D."/>
            <person name="Magnuson J.K."/>
            <person name="James T.Y."/>
            <person name="O'Malley M.A."/>
            <person name="Stajich J.E."/>
            <person name="Spatafora J.W."/>
            <person name="Visel A."/>
            <person name="Grigoriev I.V."/>
        </authorList>
    </citation>
    <scope>NUCLEOTIDE SEQUENCE [LARGE SCALE GENOMIC DNA]</scope>
    <source>
        <strain evidence="2 3">NRRL 3301</strain>
    </source>
</reference>
<protein>
    <recommendedName>
        <fullName evidence="1">Thioredoxin-like fold domain-containing protein</fullName>
    </recommendedName>
</protein>
<dbReference type="STRING" id="101127.A0A1X2GMW7"/>
<organism evidence="2 3">
    <name type="scientific">Hesseltinella vesiculosa</name>
    <dbReference type="NCBI Taxonomy" id="101127"/>
    <lineage>
        <taxon>Eukaryota</taxon>
        <taxon>Fungi</taxon>
        <taxon>Fungi incertae sedis</taxon>
        <taxon>Mucoromycota</taxon>
        <taxon>Mucoromycotina</taxon>
        <taxon>Mucoromycetes</taxon>
        <taxon>Mucorales</taxon>
        <taxon>Cunninghamellaceae</taxon>
        <taxon>Hesseltinella</taxon>
    </lineage>
</organism>
<evidence type="ECO:0000313" key="3">
    <source>
        <dbReference type="Proteomes" id="UP000242146"/>
    </source>
</evidence>
<dbReference type="Gene3D" id="3.40.30.10">
    <property type="entry name" value="Glutaredoxin"/>
    <property type="match status" value="1"/>
</dbReference>
<gene>
    <name evidence="2" type="ORF">DM01DRAFT_1319357</name>
</gene>
<dbReference type="InterPro" id="IPR036249">
    <property type="entry name" value="Thioredoxin-like_sf"/>
</dbReference>
<dbReference type="AlphaFoldDB" id="A0A1X2GMW7"/>
<dbReference type="OrthoDB" id="37297at2759"/>
<sequence length="204" mass="23170">MSLAPIFKGHRLGAVTAPNTLEVYLDYVCPFSAKIFKKLQDEVLPWIEQAYPGQVQFLFRQQIQPWHASSTLVHEAAIAVEKIAPEQFFPTSRLLFERQQDYFDEAVEEKTRRQLVDQVAELIASNLGSDKVTKQSLVDLLNNGTGDPQNKGNAVTNDLKWHIRFSRQSGIHVSPTVVWNGIRDDGVSSGWSLDQWQTYLQSKL</sequence>
<keyword evidence="3" id="KW-1185">Reference proteome</keyword>
<accession>A0A1X2GMW7</accession>
<name>A0A1X2GMW7_9FUNG</name>
<dbReference type="Proteomes" id="UP000242146">
    <property type="component" value="Unassembled WGS sequence"/>
</dbReference>
<dbReference type="EMBL" id="MCGT01000008">
    <property type="protein sequence ID" value="ORX57456.1"/>
    <property type="molecule type" value="Genomic_DNA"/>
</dbReference>
<dbReference type="PANTHER" id="PTHR33875">
    <property type="entry name" value="OS09G0542200 PROTEIN"/>
    <property type="match status" value="1"/>
</dbReference>
<dbReference type="CDD" id="cd02972">
    <property type="entry name" value="DsbA_family"/>
    <property type="match status" value="1"/>
</dbReference>
<proteinExistence type="predicted"/>